<dbReference type="eggNOG" id="COG1572">
    <property type="taxonomic scope" value="Bacteria"/>
</dbReference>
<feature type="domain" description="CARDB" evidence="3">
    <location>
        <begin position="4843"/>
        <end position="4956"/>
    </location>
</feature>
<dbReference type="RefSeq" id="WP_045465163.1">
    <property type="nucleotide sequence ID" value="NZ_BBLT01000006.1"/>
</dbReference>
<evidence type="ECO:0000259" key="3">
    <source>
        <dbReference type="Pfam" id="PF07705"/>
    </source>
</evidence>
<dbReference type="eggNOG" id="COG3210">
    <property type="taxonomic scope" value="Bacteria"/>
</dbReference>
<feature type="domain" description="CARDB" evidence="3">
    <location>
        <begin position="5098"/>
        <end position="5208"/>
    </location>
</feature>
<feature type="domain" description="Right handed beta helix" evidence="4">
    <location>
        <begin position="1586"/>
        <end position="1733"/>
    </location>
</feature>
<gene>
    <name evidence="5" type="ORF">MYP_3264</name>
</gene>
<feature type="domain" description="CARDB" evidence="3">
    <location>
        <begin position="4593"/>
        <end position="4703"/>
    </location>
</feature>
<dbReference type="InterPro" id="IPR011050">
    <property type="entry name" value="Pectin_lyase_fold/virulence"/>
</dbReference>
<dbReference type="InterPro" id="IPR012334">
    <property type="entry name" value="Pectin_lyas_fold"/>
</dbReference>
<dbReference type="InterPro" id="IPR013783">
    <property type="entry name" value="Ig-like_fold"/>
</dbReference>
<dbReference type="Pfam" id="PF05048">
    <property type="entry name" value="NosD"/>
    <property type="match status" value="1"/>
</dbReference>
<feature type="signal peptide" evidence="1">
    <location>
        <begin position="1"/>
        <end position="24"/>
    </location>
</feature>
<reference evidence="5 6" key="1">
    <citation type="submission" date="2014-09" db="EMBL/GenBank/DDBJ databases">
        <title>Sporocytophaga myxococcoides PG-01 genome sequencing.</title>
        <authorList>
            <person name="Liu L."/>
            <person name="Gao P.J."/>
            <person name="Chen G.J."/>
            <person name="Wang L.S."/>
        </authorList>
    </citation>
    <scope>NUCLEOTIDE SEQUENCE [LARGE SCALE GENOMIC DNA]</scope>
    <source>
        <strain evidence="5 6">PG-01</strain>
    </source>
</reference>
<dbReference type="InterPro" id="IPR006626">
    <property type="entry name" value="PbH1"/>
</dbReference>
<dbReference type="Gene3D" id="2.160.20.10">
    <property type="entry name" value="Single-stranded right-handed beta-helix, Pectin lyase-like"/>
    <property type="match status" value="6"/>
</dbReference>
<dbReference type="EMBL" id="BBLT01000006">
    <property type="protein sequence ID" value="GAL86035.1"/>
    <property type="molecule type" value="Genomic_DNA"/>
</dbReference>
<dbReference type="Pfam" id="PF07705">
    <property type="entry name" value="CARDB"/>
    <property type="match status" value="6"/>
</dbReference>
<dbReference type="eggNOG" id="COG3291">
    <property type="taxonomic scope" value="Bacteria"/>
</dbReference>
<organism evidence="5 6">
    <name type="scientific">Sporocytophaga myxococcoides</name>
    <dbReference type="NCBI Taxonomy" id="153721"/>
    <lineage>
        <taxon>Bacteria</taxon>
        <taxon>Pseudomonadati</taxon>
        <taxon>Bacteroidota</taxon>
        <taxon>Cytophagia</taxon>
        <taxon>Cytophagales</taxon>
        <taxon>Cytophagaceae</taxon>
        <taxon>Sporocytophaga</taxon>
    </lineage>
</organism>
<feature type="domain" description="CARDB" evidence="3">
    <location>
        <begin position="5222"/>
        <end position="5332"/>
    </location>
</feature>
<feature type="domain" description="CARDB" evidence="3">
    <location>
        <begin position="4467"/>
        <end position="4578"/>
    </location>
</feature>
<feature type="chain" id="PRO_5001937312" evidence="1">
    <location>
        <begin position="25"/>
        <end position="5647"/>
    </location>
</feature>
<dbReference type="Gene3D" id="2.60.120.380">
    <property type="match status" value="1"/>
</dbReference>
<evidence type="ECO:0000256" key="1">
    <source>
        <dbReference type="SAM" id="SignalP"/>
    </source>
</evidence>
<dbReference type="Gene3D" id="2.60.40.10">
    <property type="entry name" value="Immunoglobulins"/>
    <property type="match status" value="7"/>
</dbReference>
<evidence type="ECO:0000259" key="2">
    <source>
        <dbReference type="Pfam" id="PF05048"/>
    </source>
</evidence>
<accession>A0A098LGE4</accession>
<dbReference type="OrthoDB" id="903939at2"/>
<dbReference type="Proteomes" id="UP000030185">
    <property type="component" value="Unassembled WGS sequence"/>
</dbReference>
<dbReference type="STRING" id="153721.MYP_3264"/>
<dbReference type="InterPro" id="IPR007742">
    <property type="entry name" value="NosD_dom"/>
</dbReference>
<feature type="domain" description="Right handed beta helix" evidence="4">
    <location>
        <begin position="502"/>
        <end position="670"/>
    </location>
</feature>
<dbReference type="SMART" id="SM00710">
    <property type="entry name" value="PbH1"/>
    <property type="match status" value="30"/>
</dbReference>
<comment type="caution">
    <text evidence="5">The sequence shown here is derived from an EMBL/GenBank/DDBJ whole genome shotgun (WGS) entry which is preliminary data.</text>
</comment>
<dbReference type="SUPFAM" id="SSF51126">
    <property type="entry name" value="Pectin lyase-like"/>
    <property type="match status" value="6"/>
</dbReference>
<protein>
    <submittedName>
        <fullName evidence="5">Parallel beta-helix repeat-containing protein</fullName>
    </submittedName>
</protein>
<dbReference type="InterPro" id="IPR011635">
    <property type="entry name" value="CARDB"/>
</dbReference>
<keyword evidence="1" id="KW-0732">Signal</keyword>
<keyword evidence="6" id="KW-1185">Reference proteome</keyword>
<evidence type="ECO:0000313" key="6">
    <source>
        <dbReference type="Proteomes" id="UP000030185"/>
    </source>
</evidence>
<evidence type="ECO:0000259" key="4">
    <source>
        <dbReference type="Pfam" id="PF13229"/>
    </source>
</evidence>
<name>A0A098LGE4_9BACT</name>
<evidence type="ECO:0000313" key="5">
    <source>
        <dbReference type="EMBL" id="GAL86035.1"/>
    </source>
</evidence>
<proteinExistence type="predicted"/>
<feature type="domain" description="Periplasmic copper-binding protein NosD beta helix" evidence="2">
    <location>
        <begin position="3146"/>
        <end position="3326"/>
    </location>
</feature>
<dbReference type="Pfam" id="PF13229">
    <property type="entry name" value="Beta_helix"/>
    <property type="match status" value="2"/>
</dbReference>
<feature type="domain" description="CARDB" evidence="3">
    <location>
        <begin position="4341"/>
        <end position="4452"/>
    </location>
</feature>
<sequence>MKNKLSFCFLLLFLTTAFVIKSEAQVMMVSRRGGTLHTSFAQSMDMAFGVGKWKQLEFETVNTDSLLNSGINYIYVEGEQYHFGYMHDYWTQNKTKFEDWVKKGNILFVNSNPMYGNTLLLGFGEVSLDPNFVSDTIISSDITHKIFNDPKKPVGEEFWGYSTNNGANMIIKGSGLKPLLVNKENHSHIVLAEKPWGAGTVIFGTLNSMRYVFPQAGYTNLRTNILSLKNKPSEISAALDRPEPKISVRQGNQDVWVSLTNYGTQTLTEATINWEINGTLQTSFKWTKGLDAASGNSFNKDQFSVGKILFEKAKNYVFKAWVSDLNGTYTPAVQDTITQTIYTALEGSYSVGTENADFDNLNAALNALIDAGVSGPTVFNLADGTHYINQKFPAITGASPLNTITFQSISGDRNSTIIERDVNTRAEYLLAFKRASYLTFKNLTIANSYSIYDYGTVVLFEEGSHDISFINNKILGKNYNSGSGSSSTIYFGRTDSIPCYNILLKDNDIFLGSYGIYVDQSYNGSKTIKNLTIENNTFLRQFSGAMYLVNMSDLKVHGNKIEATRLENYRGIYVDKAENISIDKNNIYVNIVGYGIYVRNITSSEGRRSLISNNAFHGDGGAYVYGMVAEGCQNLAIVYNTLNITNTNEQSSGLNISGTGNKIELYNNNVCARGGAIAAAFNVNETFTDIVSDYNNYYSAGKTTFWINGKQLKKLSDWQLLSKIDSNSVSVDAVFIEENGYKCTKGSLDGAGIPIAEVLQDLEGKPRDASHPDIGADEFTSSGADLHLQALIVPVAPFLSGNYDVKFKVVNSGNEKITSFDYQLTFNGEIKPVQKWNGNLEKGKSVEINLGPQSFPFLKGNSLSVEVSLPNNKDDLNPGDNILSQDNLYAALPSGSYTIGGTTPDFTSFKEVESQLRNGGIKGGVSFLVRDGIYNEHIALSDISGSGPEGRIVFQSESGDSSKVTLSYYVNQYDYDSNYVVRLENISHIYFKNMTFKINGDYYAKAIDLQGDISDIHFSNNVFTGKETTSEGENYSLVYISGKTNPSGNLLFENNLMENNAYGFLVYSQPSDISGTMILKGNTLKNQYSRGFRMYNGSNTEIISNKITTLSTNSYFRAIDLSNAKEGIKILKNSININSGYGIYLDNINATASKRTLIANNYVRTGNASTSRPFIISYSKEADIYHNTFIGAGSNTSQYSGYLYNSSSIDIYNNHFINYGTSNAFYLSNSNDYLNIKADYNNYFTKGTSIIYSYNSSRSQYTLHQWKAYSGHDNNSSSIDPMIEEDSYMVTNPKLNGTAKSTSLVTDDINNITRSQFPDIGAAEFDPEGLNLVLHKLLLSDQVFSAGINPVSVIVRNNGTTAINSFTLNWKINETAQTDYLWTGNLAANTSDTIVIGNFDFKKGQLYKFEIAALDPNGLTDIDLTDNRLIVPGLGAPLSGVYTIGGTNPDFPTFTAAAAVLNNIGIAGKVTFNVRPGSYQEQIRLREIKGSNSERRVIFQSENSDSSTVTLSYYSGNSSSNYVLRLDSTDHVTFKNITIKSENSSYSVVVSLINGTTGNEFLNNRIISATQGYYNVIEMYSNTAGLNNKYNLFINNDIQYGNYGISLSGNSSSGRNDEYNQIVNNTFSGQKYTAIFLSNQYYSSIKNNTINIDKEQGIYLFSTIGQIITGNKINVSDGSVGIYVSTASNPDTVETVIANNYINIRGSKNAKAIDIYGAKNFKVYFNTFILNNNHASSTCISIDNTTNCVIKNNIAVSRNLGFALTINNSKTITSDYNNYYSQGQYLFNLDNNGIMKESWNATGQDQHSLYIDPVFTAAKDWQTNDPRINNRGIALPGFTTDIDGDLRGEHPDLGADENMISGSDLGLLSVTSPLAPVPAGNQTVKVILFNNGSETVETANLSWSVNDTLKTAKVWTGSLAPSESVEVSVGDFNLVSGATISVKVWISNSSDNNPYNDTLKVNNLRAGMRGIYTIGKENSDFINFTSAVAALTSAGVAGNVEFHVQPDTYTEQFIIPEIYGTSDTSTVTFKPKSEGVVKLTFASKSSDNYIIQLKGADYIRIIDLDFVPTSTYGICIDLLNGADNNIIKDNYFDGVNNLTTTNAAVINFYVNSSEFSNNNNLIENNYIKDGAFGVYISSVSRNDRNNIIRNNYFEEQGSGAIYVGYIYNIQITGNKVISGKSNIYYDAISVRTISDAFLINKNKIEVVYGSSGILAEYVTAKNGIIANNFITVRGTNNIYGIELSNSEYTQVYFNSVLNTSTSLNASAYKSYTCKYLSVVNNIFANSGPGFASSFDDISSALTSDYNNYYTKGSSVFASHAKLIDWQVARGVDFNSFALDPQFQSDTILRSSEVALNTLGKVIPAVKEDIDGEIRSLTKPSIGADENVPDANDAGIYKIASPVQPFLPGTRPIAIQLRNFGDIPLESATIHWTINGIQQPDFAWTGNLALGDTTLVTLGNFNFVFKTAYTIKVWTEAPNGMEDNNRINDTVISGPIYPALKGLYTIGGTNPDFIKISDAVDALIKGGVADSVQFNIRKGTYNEQVVIPSIFGASKRNSVVFQSESGAKTDVEISNTGSSEKNYLIQLVSADGITFRNISFRNSSALYSRALSIEDGSDNITVSNVVFNGVTSTNSTVNQAIIYSKAGDLCNNNLIIQGSLFNKAGYGVYVSGLSTYSKYQQGLLIQSNEFKDSYAQAIYLISLDAPTVQYNKIESNSSFPNVAGIKLSSMITKCRVIGNRITLSNGGSGIDLTSLNSSQTQEIANNDIYITGTSVARGIYVYYSDNVEIYHNTIRIKSTSLDKDVAAVKLLGNNNRLFNNNLAVLDEGYVVYFEQGSFSSNYNNLYSKGKYTGFYNEDIKDLQEWKQLTGKDNQSLAVNPNFKNASEGIISNAQLNDIAPQVGGLNIDINRVTRKSLTDIGAYEFNPSGTDASLVAMVQPVPPIASGSQEVTVTLFNNGSEILSSAIIDWTINGSVQSRITWSGSLGAQRSTSVNLGIYEFERQKSYELKAWVSNPNGTADTETSNDTINIKNISPALSGVYTIGGTDADFPNFTKATEALMYNGVSGPVEFRAADGIYNEQIEITKVPGISSVNNVTFTSASGDSTKTTINSKSTSDKNYIVSLKRVNYITFKSITLKALDTYYANVLVMKEGTNYITIQHCVLSGKRYTYSGSQYLISATSPSTGNIFEGNVFQDGSYGLYMDGTSSNPQTNIISGNIFHTQTKSCIYLNYPRNTVVENNIITPLSHENYYYAIYAVNSRNGLRISGNQTIIPGTRSKGIYLNTATGSTTEPILIYNNFISFTQSEENIGIHLSSCDNAGVYHNSVRISGTGTYQYEAFNIQSGRNIQVKNNIFAHFGRGRSINVSGSQTITSDYNDLFSAGETLVMWQNSSYKSLESFQAATGMDTHSLSIDPVFESYTSPRVSQSNLDGAGIPVSIVKTDIEGHTRHAQTPDIGADEFGSGLITNDIGITSVIGPKSGCTLDGNQYLAVKLQNFGVDTLKNITIHYVLNDTLKISEELTGIKLKGGQSYNYTFKTPVLMNDHTLYSFDIFTTLDNDSNRDNDSIMNHVIHHFPATTAYAGKDTTICESAQYSLIASGGNTYTWHIRGSETVYATQKVQPVHLRYKTIFVLKAYNTYGCFNTDTVIVDVIPSPEIPVITAVGSLGGACVRDSVTLTSSIKDNIIWSTGKTSKSIKIGSPGYYSVKHIAPLSSCSSSAQIEIKSPPIPRLSTSATTICPGQEVSLAVINGGHSFLWSTGEITSAIVVSPSKTTTYNVKYKSDDGCEMEGNVTVSVRAGNLIPKITSIKGDSAVCPGSDAVLTVEGSATRFSWSNGMSGSTIKVNPTVKTVYTVTALGSVCSDKTVSSSIVVDVLPGPEKAPIIVATGSSTLSFCETDAITLTSSDYSEHIKWSTGDTTPYITVLSQGIYSLSHVSKHGCVKTSTVKIEDPKVPYIVGKKEICKGESTTLTVENGYHYQWSTGATASSITVNPDTTTEYSVLIENKEGCKYEQKVKVIIYEAPIVTGISSDTTICQGTEITLSVSGKAKEFLWTDGHVGTRVKVKPEETRVYGVKATNGCANQIGNDYLNVKVTVLPLPEQPVILQGNDLTFCPGQTITLESNFSDSIRWSTGATSKSITISDTGTYRLEKFNQYMCTRTASVSTKYPEKAHIVIDGKGYQTICKGDAAQLSLINGADYLWSTGATSASIEVSPLVTTTYSVRGRHEYGCLYSDSIKITVIDPVAPAEVKNLIPLNNKADLSLPLSLSWSPALNASHYDIRIWDASETIPEMPFVQNTNQILYRIENGLVYGKKYNWQITSKNSCAETAGPIQQLELRKLPDLEVKNVLVPASAFSGQEIMLSWEVKNSGAGKTVAKEYWFDKIYLSSDSTFEYGIDSYLTGVANKTSLDSGQSYISSATIRLPEGVSGTHYVFIVSNQNNEIKELNHANNIDRNKRYLLVNLTPPPDLQVQEVSTLSNVFSGQTVDLKYTVINKGEGKTNSSIWKDQIYFSADSVFRSGSALVLATVPHNGQLEGGKYYTNTVAVTLPHGIFGKYFIHVMTDQDDQIFEHAYNNNNFGRSNSITVTLLPPSDLVPTVTSIPATASNRDKIKVTWTVKNQGGSATNTGRWKDEIYITNNVFFDEKKAVLIGSRTNYSTLNLGESYTAEAMVTIPDNITGANYIFVVTDRENEVFEHENKGNNAGRSLSILTIKSPDLIVEKATVLNTTVNSGEMLYFQYLVRNKGAGAVNSISWTDSLFIKESVASDVTEVKSRSVVKVVTNRILNPNDTITLTGSIRIPEGANGTVYLQIHSNAERTIYEVTGGNVNNIFNKPVAVNLSPWADLKVSKITAAKDEAETGSVFPLQIKVTNEGKAATKSASWIDKIYISPSPDLEKKDTLLLTGARADFILQKDSSYEYTIDVPIPFETEEGDYYFYVYTDATNKIYEHTDESNNITMYGPVAVTYGPGPDLKLLNLKAPDSVLTGVSYPVEWNVKNIGRQGAYAEWDDAVYLSKDTIWQPGTDIYLSSYFSKHALDTAATYFGARKVEIPEAISGEYYWIVVADYTHKGKTLTNSGDRIRNNNYSFRPVQIIANTIPDLAITDLQAPEEGISGQPITIQYTVTNQGTGTTRPKKWVDKFYLSTDFTIDKNDKLLGSVDRSDSLVAGTSYSVSKEVNLPLVESGNYIILVKTDQENTQYEADQESNNLAASPIHIEMPLPVDLVISEVKADKDQYTAGDDIKISWTIMNKGINPVNGSQEDQFYLSRNKTWDINDVYLGSSRTYMTLPQNGSYTYTGTFRITNASVGSYYIIARTDARNQIPETDENNNETSSLNPVLMDVRELVLNIAENTMLAHKGSLMYKVVIPDSLQNETLLVELTGADQNNHNELYIRYGDAPTRNIYDAAFSRPFSGNQEAIISEMKPGTYYVMVYGENEFTHTQSIMLKASILHFEIRSVKTDVGGDSGPVTTCIQGAKFNPGCEFYIYGNNRPIKASKVFYVNPTKVYATFDLNGAEHGYYDVVSKDTVSGEEAVKFNGFRVEKSTQELLLTDLDHPRSARAGQIVPIHVHFANGGNIDIPTPRRTIVCTGAKVPLGLSVQDLQYYFTSLNMDFTEPEGPEGVLRPGAISDKTFFVSAWAHIQLKILKK</sequence>
<dbReference type="InterPro" id="IPR039448">
    <property type="entry name" value="Beta_helix"/>
</dbReference>